<evidence type="ECO:0000313" key="3">
    <source>
        <dbReference type="EMBL" id="WWC88199.1"/>
    </source>
</evidence>
<feature type="signal peptide" evidence="2">
    <location>
        <begin position="1"/>
        <end position="24"/>
    </location>
</feature>
<gene>
    <name evidence="3" type="ORF">L201_003104</name>
</gene>
<feature type="compositionally biased region" description="Polar residues" evidence="1">
    <location>
        <begin position="305"/>
        <end position="315"/>
    </location>
</feature>
<organism evidence="3 4">
    <name type="scientific">Kwoniella dendrophila CBS 6074</name>
    <dbReference type="NCBI Taxonomy" id="1295534"/>
    <lineage>
        <taxon>Eukaryota</taxon>
        <taxon>Fungi</taxon>
        <taxon>Dikarya</taxon>
        <taxon>Basidiomycota</taxon>
        <taxon>Agaricomycotina</taxon>
        <taxon>Tremellomycetes</taxon>
        <taxon>Tremellales</taxon>
        <taxon>Cryptococcaceae</taxon>
        <taxon>Kwoniella</taxon>
    </lineage>
</organism>
<dbReference type="RefSeq" id="XP_066074962.1">
    <property type="nucleotide sequence ID" value="XM_066218865.1"/>
</dbReference>
<dbReference type="Proteomes" id="UP001355207">
    <property type="component" value="Chromosome 3"/>
</dbReference>
<proteinExistence type="predicted"/>
<feature type="region of interest" description="Disordered" evidence="1">
    <location>
        <begin position="300"/>
        <end position="357"/>
    </location>
</feature>
<feature type="region of interest" description="Disordered" evidence="1">
    <location>
        <begin position="120"/>
        <end position="180"/>
    </location>
</feature>
<evidence type="ECO:0000256" key="1">
    <source>
        <dbReference type="SAM" id="MobiDB-lite"/>
    </source>
</evidence>
<keyword evidence="2" id="KW-0732">Signal</keyword>
<dbReference type="AlphaFoldDB" id="A0AAX4JSE3"/>
<evidence type="ECO:0000313" key="4">
    <source>
        <dbReference type="Proteomes" id="UP001355207"/>
    </source>
</evidence>
<dbReference type="GeneID" id="91093775"/>
<name>A0AAX4JSE3_9TREE</name>
<feature type="compositionally biased region" description="Polar residues" evidence="1">
    <location>
        <begin position="120"/>
        <end position="132"/>
    </location>
</feature>
<evidence type="ECO:0000256" key="2">
    <source>
        <dbReference type="SAM" id="SignalP"/>
    </source>
</evidence>
<keyword evidence="4" id="KW-1185">Reference proteome</keyword>
<sequence>MQIPSSTLFLLLFSLISSSSIVDAKYHEPTTISPDYQKCKHGVDSDPSCVPITSDESVSMIRDSKGRFLLLNEKHPELKSYIKQQTKSPYMTPTSTSTIVLVPTGTPTPKAPALIAPELSTLNTPQPTQPASKRSFIDGKNDNEDNKDQVGNEKFGGASSWGKPFLARSSSSSSEEEEETILIKRDSNHFSFPQMDYNSIPFINSIFSTSTSYSSQPQVQPIQQQVSSDITGSDSSLMGNLKFGYGGGWGRPWKRSPSPKDCLEETTTTETATATATATAIQTQIQTITQVQTVTAAASTPTTVSNDQPQDSTGNAKFGYGGGWGRPWKREDEDQTVDEQAFSNGKTPTFKKRQFTNEKNENVVQNLEQQIDSTILGNKKFGYGGGWGRPWKRIEGVTASSEESTAPKRQYREC</sequence>
<dbReference type="EMBL" id="CP144100">
    <property type="protein sequence ID" value="WWC88199.1"/>
    <property type="molecule type" value="Genomic_DNA"/>
</dbReference>
<protein>
    <submittedName>
        <fullName evidence="3">Uncharacterized protein</fullName>
    </submittedName>
</protein>
<reference evidence="3 4" key="1">
    <citation type="submission" date="2024-01" db="EMBL/GenBank/DDBJ databases">
        <title>Comparative genomics of Cryptococcus and Kwoniella reveals pathogenesis evolution and contrasting modes of karyotype evolution via chromosome fusion or intercentromeric recombination.</title>
        <authorList>
            <person name="Coelho M.A."/>
            <person name="David-Palma M."/>
            <person name="Shea T."/>
            <person name="Bowers K."/>
            <person name="McGinley-Smith S."/>
            <person name="Mohammad A.W."/>
            <person name="Gnirke A."/>
            <person name="Yurkov A.M."/>
            <person name="Nowrousian M."/>
            <person name="Sun S."/>
            <person name="Cuomo C.A."/>
            <person name="Heitman J."/>
        </authorList>
    </citation>
    <scope>NUCLEOTIDE SEQUENCE [LARGE SCALE GENOMIC DNA]</scope>
    <source>
        <strain evidence="3 4">CBS 6074</strain>
    </source>
</reference>
<accession>A0AAX4JSE3</accession>
<feature type="chain" id="PRO_5043802843" evidence="2">
    <location>
        <begin position="25"/>
        <end position="414"/>
    </location>
</feature>
<feature type="compositionally biased region" description="Basic and acidic residues" evidence="1">
    <location>
        <begin position="135"/>
        <end position="151"/>
    </location>
</feature>